<evidence type="ECO:0000256" key="1">
    <source>
        <dbReference type="SAM" id="SignalP"/>
    </source>
</evidence>
<keyword evidence="1" id="KW-0732">Signal</keyword>
<dbReference type="AlphaFoldDB" id="A0A0P7VQL7"/>
<dbReference type="Proteomes" id="UP000034805">
    <property type="component" value="Unassembled WGS sequence"/>
</dbReference>
<feature type="signal peptide" evidence="1">
    <location>
        <begin position="1"/>
        <end position="16"/>
    </location>
</feature>
<proteinExistence type="predicted"/>
<comment type="caution">
    <text evidence="2">The sequence shown here is derived from an EMBL/GenBank/DDBJ whole genome shotgun (WGS) entry which is preliminary data.</text>
</comment>
<gene>
    <name evidence="2" type="ORF">Z043_104928</name>
</gene>
<reference evidence="2 3" key="1">
    <citation type="submission" date="2015-08" db="EMBL/GenBank/DDBJ databases">
        <title>The genome of the Asian arowana (Scleropages formosus).</title>
        <authorList>
            <person name="Tan M.H."/>
            <person name="Gan H.M."/>
            <person name="Croft L.J."/>
            <person name="Austin C.M."/>
        </authorList>
    </citation>
    <scope>NUCLEOTIDE SEQUENCE [LARGE SCALE GENOMIC DNA]</scope>
    <source>
        <strain evidence="2">Aro1</strain>
    </source>
</reference>
<name>A0A0P7VQL7_SCLFO</name>
<evidence type="ECO:0000313" key="2">
    <source>
        <dbReference type="EMBL" id="KPP75796.1"/>
    </source>
</evidence>
<feature type="non-terminal residue" evidence="2">
    <location>
        <position position="340"/>
    </location>
</feature>
<feature type="chain" id="PRO_5006143898" evidence="1">
    <location>
        <begin position="17"/>
        <end position="340"/>
    </location>
</feature>
<accession>A0A0P7VQL7</accession>
<sequence length="340" mass="37320">MLLWLLLCSLLQRGFLRHLTPFLKKTDSQVFLMSASKDGKMVQDVERHNQRDGVVHKDRYVVGNETRQNVEVHNARRNIVFHNGDFHGVENDAFQEVELNNARHDIVVHKGRFHSVENDGQQEVKVHDAQLSVLVYEGSPSAKDTGTQHLMQHAGENAVVGMDLSELLPSQAILSVYQSVPAARNQTSQVTAARSVQHVASVTTTTIAAPSEHAREPHSPVTMVALSEPAVQHNASVTMMTSTAAVQDNTSVTTMTAAAPPKHAMEPPSPVTKMAPFEPAAQHNTSVMTTLLASVLTMDHPSEPPEELLASVTTQPPYELEEEQQFMSITTASIPEPEEK</sequence>
<protein>
    <submittedName>
        <fullName evidence="2">Uncharacterized protein</fullName>
    </submittedName>
</protein>
<evidence type="ECO:0000313" key="3">
    <source>
        <dbReference type="Proteomes" id="UP000034805"/>
    </source>
</evidence>
<organism evidence="2 3">
    <name type="scientific">Scleropages formosus</name>
    <name type="common">Asian bonytongue</name>
    <name type="synonym">Osteoglossum formosum</name>
    <dbReference type="NCBI Taxonomy" id="113540"/>
    <lineage>
        <taxon>Eukaryota</taxon>
        <taxon>Metazoa</taxon>
        <taxon>Chordata</taxon>
        <taxon>Craniata</taxon>
        <taxon>Vertebrata</taxon>
        <taxon>Euteleostomi</taxon>
        <taxon>Actinopterygii</taxon>
        <taxon>Neopterygii</taxon>
        <taxon>Teleostei</taxon>
        <taxon>Osteoglossocephala</taxon>
        <taxon>Osteoglossomorpha</taxon>
        <taxon>Osteoglossiformes</taxon>
        <taxon>Osteoglossidae</taxon>
        <taxon>Scleropages</taxon>
    </lineage>
</organism>
<dbReference type="EMBL" id="JARO02001327">
    <property type="protein sequence ID" value="KPP75796.1"/>
    <property type="molecule type" value="Genomic_DNA"/>
</dbReference>